<dbReference type="SUPFAM" id="SSF51971">
    <property type="entry name" value="Nucleotide-binding domain"/>
    <property type="match status" value="1"/>
</dbReference>
<dbReference type="PANTHER" id="PTHR13847">
    <property type="entry name" value="SARCOSINE DEHYDROGENASE-RELATED"/>
    <property type="match status" value="1"/>
</dbReference>
<dbReference type="EMBL" id="JAHVHU010000004">
    <property type="protein sequence ID" value="MBY5957097.1"/>
    <property type="molecule type" value="Genomic_DNA"/>
</dbReference>
<comment type="caution">
    <text evidence="2">The sequence shown here is derived from an EMBL/GenBank/DDBJ whole genome shotgun (WGS) entry which is preliminary data.</text>
</comment>
<proteinExistence type="predicted"/>
<organism evidence="2 3">
    <name type="scientific">Membranihabitans marinus</name>
    <dbReference type="NCBI Taxonomy" id="1227546"/>
    <lineage>
        <taxon>Bacteria</taxon>
        <taxon>Pseudomonadati</taxon>
        <taxon>Bacteroidota</taxon>
        <taxon>Saprospiria</taxon>
        <taxon>Saprospirales</taxon>
        <taxon>Saprospiraceae</taxon>
        <taxon>Membranihabitans</taxon>
    </lineage>
</organism>
<dbReference type="Gene3D" id="3.50.50.60">
    <property type="entry name" value="FAD/NAD(P)-binding domain"/>
    <property type="match status" value="2"/>
</dbReference>
<dbReference type="InterPro" id="IPR006076">
    <property type="entry name" value="FAD-dep_OxRdtase"/>
</dbReference>
<evidence type="ECO:0000313" key="2">
    <source>
        <dbReference type="EMBL" id="MBY5957097.1"/>
    </source>
</evidence>
<dbReference type="Pfam" id="PF01266">
    <property type="entry name" value="DAO"/>
    <property type="match status" value="1"/>
</dbReference>
<dbReference type="SUPFAM" id="SSF54373">
    <property type="entry name" value="FAD-linked reductases, C-terminal domain"/>
    <property type="match status" value="1"/>
</dbReference>
<sequence>MQEVDAIIVGGGLAGIHLALAMNRKGFNPLVVNRPDAHSSSRIAAGIINPITGRRFALTWLYEKLEPAFLEVYEYWQNKWESRFFGPKNIYRSVPDNKLVNDLDAKLTSPAFETYCRKMTEAEINESKSVVQFKTPGYVMKGYQLDTVAFLDQAIAYLTKKGQYMEADMDKKHYSLAQNKYEFKGYRTDKLIWATGAAIVEHPHFAWVKMNPNKGEILHLNTTPPHLDHIVKQSTFFVPLAQDEIWIGSYNSWNPRDKTPTKAGLDYLESRAKFLNKPYQITAHHAAIRPAVEDRRPVIGAHPDNPTLFLFNGFGSKGSSLIPYFAENLVEHITNQVEICPEVSVSRYWS</sequence>
<dbReference type="Proteomes" id="UP000753961">
    <property type="component" value="Unassembled WGS sequence"/>
</dbReference>
<dbReference type="AlphaFoldDB" id="A0A953HJZ2"/>
<protein>
    <submittedName>
        <fullName evidence="2">FAD-binding oxidoreductase</fullName>
    </submittedName>
</protein>
<evidence type="ECO:0000313" key="3">
    <source>
        <dbReference type="Proteomes" id="UP000753961"/>
    </source>
</evidence>
<feature type="domain" description="FAD dependent oxidoreductase" evidence="1">
    <location>
        <begin position="5"/>
        <end position="331"/>
    </location>
</feature>
<evidence type="ECO:0000259" key="1">
    <source>
        <dbReference type="Pfam" id="PF01266"/>
    </source>
</evidence>
<dbReference type="Gene3D" id="3.30.9.10">
    <property type="entry name" value="D-Amino Acid Oxidase, subunit A, domain 2"/>
    <property type="match status" value="1"/>
</dbReference>
<dbReference type="RefSeq" id="WP_222578621.1">
    <property type="nucleotide sequence ID" value="NZ_JAHVHU010000004.1"/>
</dbReference>
<dbReference type="GO" id="GO:0005737">
    <property type="term" value="C:cytoplasm"/>
    <property type="evidence" value="ECO:0007669"/>
    <property type="project" value="TreeGrafter"/>
</dbReference>
<gene>
    <name evidence="2" type="ORF">KUV50_03045</name>
</gene>
<keyword evidence="3" id="KW-1185">Reference proteome</keyword>
<dbReference type="InterPro" id="IPR036188">
    <property type="entry name" value="FAD/NAD-bd_sf"/>
</dbReference>
<reference evidence="2" key="1">
    <citation type="submission" date="2021-06" db="EMBL/GenBank/DDBJ databases">
        <title>44 bacteria genomes isolated from Dapeng, Shenzhen.</title>
        <authorList>
            <person name="Zheng W."/>
            <person name="Yu S."/>
            <person name="Huang Y."/>
        </authorList>
    </citation>
    <scope>NUCLEOTIDE SEQUENCE</scope>
    <source>
        <strain evidence="2">DP5N28-2</strain>
    </source>
</reference>
<accession>A0A953HJZ2</accession>
<name>A0A953HJZ2_9BACT</name>